<feature type="region of interest" description="Disordered" evidence="2">
    <location>
        <begin position="257"/>
        <end position="281"/>
    </location>
</feature>
<feature type="compositionally biased region" description="Basic residues" evidence="2">
    <location>
        <begin position="263"/>
        <end position="274"/>
    </location>
</feature>
<keyword evidence="1" id="KW-0175">Coiled coil</keyword>
<evidence type="ECO:0000313" key="4">
    <source>
        <dbReference type="Proteomes" id="UP001281761"/>
    </source>
</evidence>
<feature type="coiled-coil region" evidence="1">
    <location>
        <begin position="151"/>
        <end position="209"/>
    </location>
</feature>
<organism evidence="3 4">
    <name type="scientific">Blattamonas nauphoetae</name>
    <dbReference type="NCBI Taxonomy" id="2049346"/>
    <lineage>
        <taxon>Eukaryota</taxon>
        <taxon>Metamonada</taxon>
        <taxon>Preaxostyla</taxon>
        <taxon>Oxymonadida</taxon>
        <taxon>Blattamonas</taxon>
    </lineage>
</organism>
<accession>A0ABQ9XNP5</accession>
<protein>
    <submittedName>
        <fullName evidence="3">Uncharacterized protein</fullName>
    </submittedName>
</protein>
<reference evidence="3 4" key="1">
    <citation type="journal article" date="2022" name="bioRxiv">
        <title>Genomics of Preaxostyla Flagellates Illuminates Evolutionary Transitions and the Path Towards Mitochondrial Loss.</title>
        <authorList>
            <person name="Novak L.V.F."/>
            <person name="Treitli S.C."/>
            <person name="Pyrih J."/>
            <person name="Halakuc P."/>
            <person name="Pipaliya S.V."/>
            <person name="Vacek V."/>
            <person name="Brzon O."/>
            <person name="Soukal P."/>
            <person name="Eme L."/>
            <person name="Dacks J.B."/>
            <person name="Karnkowska A."/>
            <person name="Elias M."/>
            <person name="Hampl V."/>
        </authorList>
    </citation>
    <scope>NUCLEOTIDE SEQUENCE [LARGE SCALE GENOMIC DNA]</scope>
    <source>
        <strain evidence="3">NAU3</strain>
        <tissue evidence="3">Gut</tissue>
    </source>
</reference>
<sequence>MLPEPQPKIAEMNNEDELNHPSMESVLELLTDPSVHPRSKVNSFQWSHIPTLLTNQIQSQQQQSEQAPPPEQSSQLLTQFLESLTKFLEVCFNSHTPIPNKRLLHPSLSQLAQSPSLNPSTKHQAKHCLISLDDSYEGQFVLIEKETLDSVERLQKDHDQLQVKFSESERKNRQLEDEKTTHLSTIKSLERERELLQRENERLRGESDKRVIEMQRMIEGVRDQLNSHIGRMGAKECIVDFSPEHFRVNGSTVTRINSDRPNRSKCHGVRKPQTVRKPQPA</sequence>
<evidence type="ECO:0000256" key="1">
    <source>
        <dbReference type="SAM" id="Coils"/>
    </source>
</evidence>
<dbReference type="Proteomes" id="UP001281761">
    <property type="component" value="Unassembled WGS sequence"/>
</dbReference>
<name>A0ABQ9XNP5_9EUKA</name>
<gene>
    <name evidence="3" type="ORF">BLNAU_11659</name>
</gene>
<evidence type="ECO:0000313" key="3">
    <source>
        <dbReference type="EMBL" id="KAK2953374.1"/>
    </source>
</evidence>
<comment type="caution">
    <text evidence="3">The sequence shown here is derived from an EMBL/GenBank/DDBJ whole genome shotgun (WGS) entry which is preliminary data.</text>
</comment>
<proteinExistence type="predicted"/>
<evidence type="ECO:0000256" key="2">
    <source>
        <dbReference type="SAM" id="MobiDB-lite"/>
    </source>
</evidence>
<keyword evidence="4" id="KW-1185">Reference proteome</keyword>
<dbReference type="EMBL" id="JARBJD010000092">
    <property type="protein sequence ID" value="KAK2953374.1"/>
    <property type="molecule type" value="Genomic_DNA"/>
</dbReference>